<organism evidence="4 5">
    <name type="scientific">Pelosinus propionicus DSM 13327</name>
    <dbReference type="NCBI Taxonomy" id="1123291"/>
    <lineage>
        <taxon>Bacteria</taxon>
        <taxon>Bacillati</taxon>
        <taxon>Bacillota</taxon>
        <taxon>Negativicutes</taxon>
        <taxon>Selenomonadales</taxon>
        <taxon>Sporomusaceae</taxon>
        <taxon>Pelosinus</taxon>
    </lineage>
</organism>
<feature type="domain" description="Response regulatory" evidence="2">
    <location>
        <begin position="3"/>
        <end position="117"/>
    </location>
</feature>
<dbReference type="AlphaFoldDB" id="A0A1I4IZZ1"/>
<keyword evidence="5" id="KW-1185">Reference proteome</keyword>
<dbReference type="Proteomes" id="UP000199520">
    <property type="component" value="Unassembled WGS sequence"/>
</dbReference>
<dbReference type="PROSITE" id="PS50110">
    <property type="entry name" value="RESPONSE_REGULATORY"/>
    <property type="match status" value="1"/>
</dbReference>
<evidence type="ECO:0000256" key="1">
    <source>
        <dbReference type="PROSITE-ProRule" id="PRU00169"/>
    </source>
</evidence>
<evidence type="ECO:0000313" key="5">
    <source>
        <dbReference type="Proteomes" id="UP000199520"/>
    </source>
</evidence>
<dbReference type="GO" id="GO:0003677">
    <property type="term" value="F:DNA binding"/>
    <property type="evidence" value="ECO:0007669"/>
    <property type="project" value="InterPro"/>
</dbReference>
<name>A0A1I4IZZ1_9FIRM</name>
<evidence type="ECO:0000259" key="3">
    <source>
        <dbReference type="PROSITE" id="PS50930"/>
    </source>
</evidence>
<dbReference type="Gene3D" id="3.40.50.2300">
    <property type="match status" value="1"/>
</dbReference>
<dbReference type="GO" id="GO:0000156">
    <property type="term" value="F:phosphorelay response regulator activity"/>
    <property type="evidence" value="ECO:0007669"/>
    <property type="project" value="InterPro"/>
</dbReference>
<sequence length="250" mass="28305">MLSILIVDDERPARDELKYLLSLENDVEIVGEADSGAAAIGLAAQLKANVIFMDVQMRGMDGLETAAILRTIVPETMLVFATAYDEYAVRAFTVGAVDYLLKPFERERVQMAIERLKNYHGDEWRAAIGRVDTALNKSKIVVQKLPVEKNGKIIMVHYNDLIYVYTQKGTVTVVTIYGEFSYASTLTELEERLAQTNLVRVHKSYIVNMDKVKEVVPWFKGTYWLKVEGDVEIPISKSRVREIKNILGLK</sequence>
<dbReference type="InterPro" id="IPR011006">
    <property type="entry name" value="CheY-like_superfamily"/>
</dbReference>
<proteinExistence type="predicted"/>
<dbReference type="InterPro" id="IPR046947">
    <property type="entry name" value="LytR-like"/>
</dbReference>
<dbReference type="PROSITE" id="PS50930">
    <property type="entry name" value="HTH_LYTTR"/>
    <property type="match status" value="1"/>
</dbReference>
<keyword evidence="1" id="KW-0597">Phosphoprotein</keyword>
<dbReference type="Gene3D" id="2.40.50.1020">
    <property type="entry name" value="LytTr DNA-binding domain"/>
    <property type="match status" value="1"/>
</dbReference>
<accession>A0A1I4IZZ1</accession>
<evidence type="ECO:0000259" key="2">
    <source>
        <dbReference type="PROSITE" id="PS50110"/>
    </source>
</evidence>
<dbReference type="OrthoDB" id="9809318at2"/>
<dbReference type="STRING" id="1123291.SAMN04490355_101072"/>
<dbReference type="SMART" id="SM00448">
    <property type="entry name" value="REC"/>
    <property type="match status" value="1"/>
</dbReference>
<dbReference type="SMART" id="SM00850">
    <property type="entry name" value="LytTR"/>
    <property type="match status" value="1"/>
</dbReference>
<dbReference type="SUPFAM" id="SSF52172">
    <property type="entry name" value="CheY-like"/>
    <property type="match status" value="1"/>
</dbReference>
<protein>
    <submittedName>
        <fullName evidence="4">Two component transcriptional regulator, LytTR family</fullName>
    </submittedName>
</protein>
<reference evidence="5" key="1">
    <citation type="submission" date="2016-10" db="EMBL/GenBank/DDBJ databases">
        <authorList>
            <person name="Varghese N."/>
            <person name="Submissions S."/>
        </authorList>
    </citation>
    <scope>NUCLEOTIDE SEQUENCE [LARGE SCALE GENOMIC DNA]</scope>
    <source>
        <strain evidence="5">DSM 13327</strain>
    </source>
</reference>
<dbReference type="Pfam" id="PF04397">
    <property type="entry name" value="LytTR"/>
    <property type="match status" value="1"/>
</dbReference>
<feature type="modified residue" description="4-aspartylphosphate" evidence="1">
    <location>
        <position position="54"/>
    </location>
</feature>
<feature type="domain" description="HTH LytTR-type" evidence="3">
    <location>
        <begin position="145"/>
        <end position="249"/>
    </location>
</feature>
<evidence type="ECO:0000313" key="4">
    <source>
        <dbReference type="EMBL" id="SFL59952.1"/>
    </source>
</evidence>
<dbReference type="InterPro" id="IPR007492">
    <property type="entry name" value="LytTR_DNA-bd_dom"/>
</dbReference>
<gene>
    <name evidence="4" type="ORF">SAMN04490355_101072</name>
</gene>
<dbReference type="InterPro" id="IPR001789">
    <property type="entry name" value="Sig_transdc_resp-reg_receiver"/>
</dbReference>
<dbReference type="Pfam" id="PF00072">
    <property type="entry name" value="Response_reg"/>
    <property type="match status" value="1"/>
</dbReference>
<dbReference type="PANTHER" id="PTHR37299:SF1">
    <property type="entry name" value="STAGE 0 SPORULATION PROTEIN A HOMOLOG"/>
    <property type="match status" value="1"/>
</dbReference>
<dbReference type="RefSeq" id="WP_090934465.1">
    <property type="nucleotide sequence ID" value="NZ_FOTS01000010.1"/>
</dbReference>
<dbReference type="PANTHER" id="PTHR37299">
    <property type="entry name" value="TRANSCRIPTIONAL REGULATOR-RELATED"/>
    <property type="match status" value="1"/>
</dbReference>
<dbReference type="EMBL" id="FOTS01000010">
    <property type="protein sequence ID" value="SFL59952.1"/>
    <property type="molecule type" value="Genomic_DNA"/>
</dbReference>